<dbReference type="PANTHER" id="PTHR10978:SF5">
    <property type="entry name" value="SUCCINATE DEHYDROGENASE CYTOCHROME B560 SUBUNIT, MITOCHONDRIAL"/>
    <property type="match status" value="1"/>
</dbReference>
<feature type="transmembrane region" description="Helical" evidence="13">
    <location>
        <begin position="66"/>
        <end position="86"/>
    </location>
</feature>
<dbReference type="PROSITE" id="PS01000">
    <property type="entry name" value="SDH_CYT_1"/>
    <property type="match status" value="1"/>
</dbReference>
<dbReference type="Gene3D" id="1.20.1300.10">
    <property type="entry name" value="Fumarate reductase/succinate dehydrogenase, transmembrane subunit"/>
    <property type="match status" value="1"/>
</dbReference>
<keyword evidence="15" id="KW-1185">Reference proteome</keyword>
<evidence type="ECO:0000256" key="11">
    <source>
        <dbReference type="ARBA" id="ARBA00025912"/>
    </source>
</evidence>
<dbReference type="Pfam" id="PF01127">
    <property type="entry name" value="Sdh_cyt"/>
    <property type="match status" value="1"/>
</dbReference>
<dbReference type="AlphaFoldDB" id="A0A947D2C0"/>
<evidence type="ECO:0000256" key="10">
    <source>
        <dbReference type="ARBA" id="ARBA00023136"/>
    </source>
</evidence>
<sequence>MSTTESKVSGPARPLSPHLQIYRFSWTMAMSIAHRITGAALYGGTLVVAIWLVAAASGKASYDTVQWFFGSFLGLVVLFGFTFALWHHTLGGIRHLIWDTGKGFELHSRMAMAKFTLIGSAALTVLTWIVALVVR</sequence>
<evidence type="ECO:0000313" key="15">
    <source>
        <dbReference type="Proteomes" id="UP000766595"/>
    </source>
</evidence>
<keyword evidence="6 13" id="KW-0812">Transmembrane</keyword>
<feature type="transmembrane region" description="Helical" evidence="13">
    <location>
        <begin position="115"/>
        <end position="134"/>
    </location>
</feature>
<comment type="caution">
    <text evidence="14">The sequence shown here is derived from an EMBL/GenBank/DDBJ whole genome shotgun (WGS) entry which is preliminary data.</text>
</comment>
<evidence type="ECO:0000256" key="2">
    <source>
        <dbReference type="ARBA" id="ARBA00004141"/>
    </source>
</evidence>
<evidence type="ECO:0000256" key="12">
    <source>
        <dbReference type="PIRSR" id="PIRSR000178-1"/>
    </source>
</evidence>
<keyword evidence="5 12" id="KW-0349">Heme</keyword>
<dbReference type="PIRSF" id="PIRSF000178">
    <property type="entry name" value="SDH_cyt_b560"/>
    <property type="match status" value="1"/>
</dbReference>
<comment type="function">
    <text evidence="1">Membrane-anchoring subunit of succinate dehydrogenase (SDH).</text>
</comment>
<dbReference type="InterPro" id="IPR018495">
    <property type="entry name" value="Succ_DH_cyt_bsu_CS"/>
</dbReference>
<evidence type="ECO:0000256" key="9">
    <source>
        <dbReference type="ARBA" id="ARBA00023004"/>
    </source>
</evidence>
<evidence type="ECO:0000256" key="5">
    <source>
        <dbReference type="ARBA" id="ARBA00022617"/>
    </source>
</evidence>
<reference evidence="14 15" key="1">
    <citation type="submission" date="2021-06" db="EMBL/GenBank/DDBJ databases">
        <authorList>
            <person name="Grouzdev D.S."/>
            <person name="Koziaeva V."/>
        </authorList>
    </citation>
    <scope>NUCLEOTIDE SEQUENCE [LARGE SCALE GENOMIC DNA]</scope>
    <source>
        <strain evidence="14 15">22</strain>
    </source>
</reference>
<comment type="subcellular location">
    <subcellularLocation>
        <location evidence="2">Membrane</location>
        <topology evidence="2">Multi-pass membrane protein</topology>
    </subcellularLocation>
</comment>
<dbReference type="GO" id="GO:0009055">
    <property type="term" value="F:electron transfer activity"/>
    <property type="evidence" value="ECO:0007669"/>
    <property type="project" value="InterPro"/>
</dbReference>
<proteinExistence type="inferred from homology"/>
<dbReference type="PROSITE" id="PS01001">
    <property type="entry name" value="SDH_CYT_2"/>
    <property type="match status" value="1"/>
</dbReference>
<keyword evidence="10 13" id="KW-0472">Membrane</keyword>
<dbReference type="InterPro" id="IPR014314">
    <property type="entry name" value="Succ_DH_cytb556"/>
</dbReference>
<keyword evidence="9 12" id="KW-0408">Iron</keyword>
<keyword evidence="7 12" id="KW-0479">Metal-binding</keyword>
<dbReference type="Proteomes" id="UP000766595">
    <property type="component" value="Unassembled WGS sequence"/>
</dbReference>
<dbReference type="CDD" id="cd03499">
    <property type="entry name" value="SQR_TypeC_SdhC"/>
    <property type="match status" value="1"/>
</dbReference>
<comment type="cofactor">
    <cofactor evidence="12">
        <name>heme</name>
        <dbReference type="ChEBI" id="CHEBI:30413"/>
    </cofactor>
    <text evidence="12">The heme is bound between the two transmembrane subunits.</text>
</comment>
<keyword evidence="8 13" id="KW-1133">Transmembrane helix</keyword>
<evidence type="ECO:0000256" key="3">
    <source>
        <dbReference type="ARBA" id="ARBA00007244"/>
    </source>
</evidence>
<feature type="binding site" description="axial binding residue" evidence="12">
    <location>
        <position position="88"/>
    </location>
    <ligand>
        <name>heme</name>
        <dbReference type="ChEBI" id="CHEBI:30413"/>
        <note>ligand shared with second transmembrane subunit</note>
    </ligand>
    <ligandPart>
        <name>Fe</name>
        <dbReference type="ChEBI" id="CHEBI:18248"/>
    </ligandPart>
</feature>
<evidence type="ECO:0000256" key="8">
    <source>
        <dbReference type="ARBA" id="ARBA00022989"/>
    </source>
</evidence>
<evidence type="ECO:0000256" key="1">
    <source>
        <dbReference type="ARBA" id="ARBA00004050"/>
    </source>
</evidence>
<protein>
    <recommendedName>
        <fullName evidence="4">Succinate dehydrogenase cytochrome b556 subunit</fullName>
    </recommendedName>
</protein>
<dbReference type="GO" id="GO:0006099">
    <property type="term" value="P:tricarboxylic acid cycle"/>
    <property type="evidence" value="ECO:0007669"/>
    <property type="project" value="InterPro"/>
</dbReference>
<evidence type="ECO:0000256" key="7">
    <source>
        <dbReference type="ARBA" id="ARBA00022723"/>
    </source>
</evidence>
<evidence type="ECO:0000313" key="14">
    <source>
        <dbReference type="EMBL" id="MBT9289495.1"/>
    </source>
</evidence>
<organism evidence="14 15">
    <name type="scientific">Prosthecodimorpha staleyi</name>
    <dbReference type="NCBI Taxonomy" id="2840188"/>
    <lineage>
        <taxon>Bacteria</taxon>
        <taxon>Pseudomonadati</taxon>
        <taxon>Pseudomonadota</taxon>
        <taxon>Alphaproteobacteria</taxon>
        <taxon>Hyphomicrobiales</taxon>
        <taxon>Ancalomicrobiaceae</taxon>
        <taxon>Prosthecodimorpha</taxon>
    </lineage>
</organism>
<dbReference type="EMBL" id="JAHHZF010000004">
    <property type="protein sequence ID" value="MBT9289495.1"/>
    <property type="molecule type" value="Genomic_DNA"/>
</dbReference>
<dbReference type="InterPro" id="IPR034804">
    <property type="entry name" value="SQR/QFR_C/D"/>
</dbReference>
<accession>A0A947D2C0</accession>
<dbReference type="GO" id="GO:0046872">
    <property type="term" value="F:metal ion binding"/>
    <property type="evidence" value="ECO:0007669"/>
    <property type="project" value="UniProtKB-KW"/>
</dbReference>
<evidence type="ECO:0000256" key="13">
    <source>
        <dbReference type="SAM" id="Phobius"/>
    </source>
</evidence>
<dbReference type="NCBIfam" id="TIGR02970">
    <property type="entry name" value="succ_dehyd_cytB"/>
    <property type="match status" value="1"/>
</dbReference>
<dbReference type="GO" id="GO:0016020">
    <property type="term" value="C:membrane"/>
    <property type="evidence" value="ECO:0007669"/>
    <property type="project" value="UniProtKB-SubCell"/>
</dbReference>
<comment type="subunit">
    <text evidence="11">Part of an enzyme complex containing four subunits: a flavoprotein, an iron-sulfur protein, plus two membrane-anchoring proteins, SdhC and SdhD. The complex can form homotrimers.</text>
</comment>
<dbReference type="InterPro" id="IPR000701">
    <property type="entry name" value="SuccDH_FuR_B_TM-su"/>
</dbReference>
<feature type="transmembrane region" description="Helical" evidence="13">
    <location>
        <begin position="32"/>
        <end position="54"/>
    </location>
</feature>
<gene>
    <name evidence="14" type="primary">sdhC</name>
    <name evidence="14" type="ORF">KL771_08530</name>
</gene>
<dbReference type="RefSeq" id="WP_261968130.1">
    <property type="nucleotide sequence ID" value="NZ_JAHHZF010000004.1"/>
</dbReference>
<comment type="similarity">
    <text evidence="3">Belongs to the cytochrome b560 family.</text>
</comment>
<evidence type="ECO:0000256" key="4">
    <source>
        <dbReference type="ARBA" id="ARBA00020076"/>
    </source>
</evidence>
<name>A0A947D2C0_9HYPH</name>
<dbReference type="PANTHER" id="PTHR10978">
    <property type="entry name" value="SUCCINATE DEHYDROGENASE CYTOCHROME B560 SUBUNIT"/>
    <property type="match status" value="1"/>
</dbReference>
<dbReference type="SUPFAM" id="SSF81343">
    <property type="entry name" value="Fumarate reductase respiratory complex transmembrane subunits"/>
    <property type="match status" value="1"/>
</dbReference>
<evidence type="ECO:0000256" key="6">
    <source>
        <dbReference type="ARBA" id="ARBA00022692"/>
    </source>
</evidence>